<sequence>MSQSKFKIDKKVILYLLLLAAALLFPMAANRRVLNIAIITLMYVTLGESWNLLSGMSGLFSIAHALFFGLGVYGMTITTNRLGMGLFAGVVMGLVVNTLMALLVGVIASKLSGLYFTMALIGLHQTVYSLSIQLIDLTGGSMGISMPREYLFSKTQQYYMVLTLAVASMLFYVFIRRSRIGTNFVALKENPDLARALGSNIGNWRILATVFSALMASLAGSFYALYLMSNNTEVFNASISLKIIMVVIVGGMGYVWGPVLGSSMIVLDELVRGMMPSRFAPFSVVIYAGVLIIMALLKPAGIISFFQRDEKKTPAKKERATT</sequence>
<feature type="transmembrane region" description="Helical" evidence="6">
    <location>
        <begin position="158"/>
        <end position="175"/>
    </location>
</feature>
<feature type="transmembrane region" description="Helical" evidence="6">
    <location>
        <begin position="49"/>
        <end position="73"/>
    </location>
</feature>
<dbReference type="CDD" id="cd06581">
    <property type="entry name" value="TM_PBP1_LivM_like"/>
    <property type="match status" value="1"/>
</dbReference>
<dbReference type="GO" id="GO:0005886">
    <property type="term" value="C:plasma membrane"/>
    <property type="evidence" value="ECO:0007669"/>
    <property type="project" value="UniProtKB-SubCell"/>
</dbReference>
<feature type="transmembrane region" description="Helical" evidence="6">
    <location>
        <begin position="279"/>
        <end position="306"/>
    </location>
</feature>
<feature type="transmembrane region" description="Helical" evidence="6">
    <location>
        <begin position="12"/>
        <end position="29"/>
    </location>
</feature>
<feature type="transmembrane region" description="Helical" evidence="6">
    <location>
        <begin position="85"/>
        <end position="108"/>
    </location>
</feature>
<feature type="transmembrane region" description="Helical" evidence="6">
    <location>
        <begin position="239"/>
        <end position="259"/>
    </location>
</feature>
<dbReference type="PANTHER" id="PTHR30482">
    <property type="entry name" value="HIGH-AFFINITY BRANCHED-CHAIN AMINO ACID TRANSPORT SYSTEM PERMEASE"/>
    <property type="match status" value="1"/>
</dbReference>
<dbReference type="AlphaFoldDB" id="A0A498CJQ2"/>
<keyword evidence="5 6" id="KW-0472">Membrane</keyword>
<accession>A0A498CJQ2</accession>
<evidence type="ECO:0000256" key="2">
    <source>
        <dbReference type="ARBA" id="ARBA00022475"/>
    </source>
</evidence>
<keyword evidence="4 6" id="KW-1133">Transmembrane helix</keyword>
<feature type="transmembrane region" description="Helical" evidence="6">
    <location>
        <begin position="114"/>
        <end position="137"/>
    </location>
</feature>
<dbReference type="Proteomes" id="UP000276301">
    <property type="component" value="Unassembled WGS sequence"/>
</dbReference>
<evidence type="ECO:0000256" key="5">
    <source>
        <dbReference type="ARBA" id="ARBA00023136"/>
    </source>
</evidence>
<keyword evidence="8" id="KW-1185">Reference proteome</keyword>
<dbReference type="RefSeq" id="WP_121587626.1">
    <property type="nucleotide sequence ID" value="NZ_RCHT01000045.1"/>
</dbReference>
<feature type="transmembrane region" description="Helical" evidence="6">
    <location>
        <begin position="206"/>
        <end position="227"/>
    </location>
</feature>
<evidence type="ECO:0000313" key="8">
    <source>
        <dbReference type="Proteomes" id="UP000276301"/>
    </source>
</evidence>
<evidence type="ECO:0000256" key="3">
    <source>
        <dbReference type="ARBA" id="ARBA00022692"/>
    </source>
</evidence>
<gene>
    <name evidence="7" type="ORF">D4A47_13120</name>
</gene>
<dbReference type="EMBL" id="RCHT01000045">
    <property type="protein sequence ID" value="RLL07655.1"/>
    <property type="molecule type" value="Genomic_DNA"/>
</dbReference>
<comment type="subcellular location">
    <subcellularLocation>
        <location evidence="1">Cell membrane</location>
        <topology evidence="1">Multi-pass membrane protein</topology>
    </subcellularLocation>
</comment>
<comment type="caution">
    <text evidence="7">The sequence shown here is derived from an EMBL/GenBank/DDBJ whole genome shotgun (WGS) entry which is preliminary data.</text>
</comment>
<reference evidence="7 8" key="1">
    <citation type="submission" date="2018-10" db="EMBL/GenBank/DDBJ databases">
        <title>Anaerotruncus faecis sp. nov., isolated from human feces.</title>
        <authorList>
            <person name="Wang Y.-J."/>
        </authorList>
    </citation>
    <scope>NUCLEOTIDE SEQUENCE [LARGE SCALE GENOMIC DNA]</scope>
    <source>
        <strain evidence="7 8">22A2-44</strain>
    </source>
</reference>
<keyword evidence="3 6" id="KW-0812">Transmembrane</keyword>
<evidence type="ECO:0000256" key="1">
    <source>
        <dbReference type="ARBA" id="ARBA00004651"/>
    </source>
</evidence>
<evidence type="ECO:0000313" key="7">
    <source>
        <dbReference type="EMBL" id="RLL07655.1"/>
    </source>
</evidence>
<dbReference type="InterPro" id="IPR001851">
    <property type="entry name" value="ABC_transp_permease"/>
</dbReference>
<organism evidence="7 8">
    <name type="scientific">Anaerotruncus massiliensis</name>
    <name type="common">ex Liu et al. 2021</name>
    <dbReference type="NCBI Taxonomy" id="2321404"/>
    <lineage>
        <taxon>Bacteria</taxon>
        <taxon>Bacillati</taxon>
        <taxon>Bacillota</taxon>
        <taxon>Clostridia</taxon>
        <taxon>Eubacteriales</taxon>
        <taxon>Oscillospiraceae</taxon>
        <taxon>Anaerotruncus</taxon>
    </lineage>
</organism>
<evidence type="ECO:0000256" key="4">
    <source>
        <dbReference type="ARBA" id="ARBA00022989"/>
    </source>
</evidence>
<dbReference type="GO" id="GO:0015658">
    <property type="term" value="F:branched-chain amino acid transmembrane transporter activity"/>
    <property type="evidence" value="ECO:0007669"/>
    <property type="project" value="InterPro"/>
</dbReference>
<name>A0A498CJQ2_9FIRM</name>
<dbReference type="Pfam" id="PF02653">
    <property type="entry name" value="BPD_transp_2"/>
    <property type="match status" value="1"/>
</dbReference>
<keyword evidence="2" id="KW-1003">Cell membrane</keyword>
<dbReference type="PANTHER" id="PTHR30482:SF10">
    <property type="entry name" value="HIGH-AFFINITY BRANCHED-CHAIN AMINO ACID TRANSPORT PROTEIN BRAE"/>
    <property type="match status" value="1"/>
</dbReference>
<protein>
    <submittedName>
        <fullName evidence="7">Branched-chain amino acid ABC transporter permease</fullName>
    </submittedName>
</protein>
<proteinExistence type="predicted"/>
<evidence type="ECO:0000256" key="6">
    <source>
        <dbReference type="SAM" id="Phobius"/>
    </source>
</evidence>
<dbReference type="InterPro" id="IPR043428">
    <property type="entry name" value="LivM-like"/>
</dbReference>